<dbReference type="OrthoDB" id="288693at2"/>
<dbReference type="HOGENOM" id="CLU_1979480_0_0_0"/>
<evidence type="ECO:0008006" key="3">
    <source>
        <dbReference type="Google" id="ProtNLM"/>
    </source>
</evidence>
<dbReference type="EMBL" id="CP001848">
    <property type="protein sequence ID" value="ADB14710.1"/>
    <property type="molecule type" value="Genomic_DNA"/>
</dbReference>
<keyword evidence="2" id="KW-1185">Reference proteome</keyword>
<sequence length="126" mass="14485">MMVQLAPGWSMELDRGPDWLFVRVIATRQGDTGEIALADAVWDSLEQAFTHRLVLELDDLVLLRSWMVGQLVLLHKRVTTKEGTMRIAGLSDANQLVLRMMRLEERFPQYQSRSDAVMGHRPLQPR</sequence>
<evidence type="ECO:0000313" key="1">
    <source>
        <dbReference type="EMBL" id="ADB14710.1"/>
    </source>
</evidence>
<dbReference type="KEGG" id="psl:Psta_0013"/>
<dbReference type="AlphaFoldDB" id="D2QZF2"/>
<dbReference type="Gene3D" id="3.30.750.24">
    <property type="entry name" value="STAS domain"/>
    <property type="match status" value="1"/>
</dbReference>
<dbReference type="InterPro" id="IPR036513">
    <property type="entry name" value="STAS_dom_sf"/>
</dbReference>
<name>D2QZF2_PIRSD</name>
<accession>D2QZF2</accession>
<protein>
    <recommendedName>
        <fullName evidence="3">STAS domain-containing protein</fullName>
    </recommendedName>
</protein>
<dbReference type="SUPFAM" id="SSF52091">
    <property type="entry name" value="SpoIIaa-like"/>
    <property type="match status" value="1"/>
</dbReference>
<gene>
    <name evidence="1" type="ordered locus">Psta_0013</name>
</gene>
<organism evidence="1 2">
    <name type="scientific">Pirellula staleyi (strain ATCC 27377 / DSM 6068 / ICPB 4128)</name>
    <name type="common">Pirella staleyi</name>
    <dbReference type="NCBI Taxonomy" id="530564"/>
    <lineage>
        <taxon>Bacteria</taxon>
        <taxon>Pseudomonadati</taxon>
        <taxon>Planctomycetota</taxon>
        <taxon>Planctomycetia</taxon>
        <taxon>Pirellulales</taxon>
        <taxon>Pirellulaceae</taxon>
        <taxon>Pirellula</taxon>
    </lineage>
</organism>
<evidence type="ECO:0000313" key="2">
    <source>
        <dbReference type="Proteomes" id="UP000001887"/>
    </source>
</evidence>
<dbReference type="Proteomes" id="UP000001887">
    <property type="component" value="Chromosome"/>
</dbReference>
<proteinExistence type="predicted"/>
<reference evidence="1 2" key="1">
    <citation type="journal article" date="2009" name="Stand. Genomic Sci.">
        <title>Complete genome sequence of Pirellula staleyi type strain (ATCC 27377).</title>
        <authorList>
            <person name="Clum A."/>
            <person name="Tindall B.J."/>
            <person name="Sikorski J."/>
            <person name="Ivanova N."/>
            <person name="Mavrommatis K."/>
            <person name="Lucas S."/>
            <person name="Glavina del Rio T."/>
            <person name="Nolan M."/>
            <person name="Chen F."/>
            <person name="Tice H."/>
            <person name="Pitluck S."/>
            <person name="Cheng J.F."/>
            <person name="Chertkov O."/>
            <person name="Brettin T."/>
            <person name="Han C."/>
            <person name="Detter J.C."/>
            <person name="Kuske C."/>
            <person name="Bruce D."/>
            <person name="Goodwin L."/>
            <person name="Ovchinikova G."/>
            <person name="Pati A."/>
            <person name="Mikhailova N."/>
            <person name="Chen A."/>
            <person name="Palaniappan K."/>
            <person name="Land M."/>
            <person name="Hauser L."/>
            <person name="Chang Y.J."/>
            <person name="Jeffries C.D."/>
            <person name="Chain P."/>
            <person name="Rohde M."/>
            <person name="Goker M."/>
            <person name="Bristow J."/>
            <person name="Eisen J.A."/>
            <person name="Markowitz V."/>
            <person name="Hugenholtz P."/>
            <person name="Kyrpides N.C."/>
            <person name="Klenk H.P."/>
            <person name="Lapidus A."/>
        </authorList>
    </citation>
    <scope>NUCLEOTIDE SEQUENCE [LARGE SCALE GENOMIC DNA]</scope>
    <source>
        <strain evidence="2">ATCC 27377 / DSM 6068 / ICPB 4128</strain>
    </source>
</reference>